<reference evidence="2 3" key="1">
    <citation type="submission" date="2018-12" db="EMBL/GenBank/DDBJ databases">
        <title>Genomic insights into the evolutionary origins and pathogenicity of five Vibrio parahaemolyticus strains isolated from the shrimp with acute hepatopancreatic necrosis disease (AHPND).</title>
        <authorList>
            <person name="Yang Q."/>
            <person name="Dong X."/>
            <person name="Xie G."/>
            <person name="Fu S."/>
            <person name="Zou P."/>
            <person name="Sun J."/>
            <person name="Wang Y."/>
            <person name="Huang J."/>
        </authorList>
    </citation>
    <scope>NUCLEOTIDE SEQUENCE [LARGE SCALE GENOMIC DNA]</scope>
    <source>
        <strain evidence="2 3">20160303005-1</strain>
    </source>
</reference>
<evidence type="ECO:0000256" key="1">
    <source>
        <dbReference type="SAM" id="MobiDB-lite"/>
    </source>
</evidence>
<proteinExistence type="predicted"/>
<feature type="compositionally biased region" description="Polar residues" evidence="1">
    <location>
        <begin position="89"/>
        <end position="100"/>
    </location>
</feature>
<accession>A0AAX1FY48</accession>
<evidence type="ECO:0000313" key="3">
    <source>
        <dbReference type="Proteomes" id="UP000464718"/>
    </source>
</evidence>
<organism evidence="2 3">
    <name type="scientific">Vibrio parahaemolyticus</name>
    <dbReference type="NCBI Taxonomy" id="670"/>
    <lineage>
        <taxon>Bacteria</taxon>
        <taxon>Pseudomonadati</taxon>
        <taxon>Pseudomonadota</taxon>
        <taxon>Gammaproteobacteria</taxon>
        <taxon>Vibrionales</taxon>
        <taxon>Vibrionaceae</taxon>
        <taxon>Vibrio</taxon>
    </lineage>
</organism>
<name>A0AAX1FY48_VIBPH</name>
<dbReference type="Proteomes" id="UP000464718">
    <property type="component" value="Chromosome ii"/>
</dbReference>
<feature type="region of interest" description="Disordered" evidence="1">
    <location>
        <begin position="73"/>
        <end position="100"/>
    </location>
</feature>
<evidence type="ECO:0000313" key="2">
    <source>
        <dbReference type="EMBL" id="QHH12541.1"/>
    </source>
</evidence>
<sequence>MLTLAFIVCPYLTFMLNKTCLPACFTLLGKPMQELMVVLRPMILEGIQDLAGLMPVALEAAVSKILIPMTSATDISHPPHNPKGRFSLSVRSSREATFSR</sequence>
<gene>
    <name evidence="2" type="ORF">EHC69_25125</name>
</gene>
<protein>
    <submittedName>
        <fullName evidence="2">Uncharacterized protein</fullName>
    </submittedName>
</protein>
<dbReference type="EMBL" id="CP034299">
    <property type="protein sequence ID" value="QHH12541.1"/>
    <property type="molecule type" value="Genomic_DNA"/>
</dbReference>
<dbReference type="AlphaFoldDB" id="A0AAX1FY48"/>